<proteinExistence type="predicted"/>
<evidence type="ECO:0000313" key="1">
    <source>
        <dbReference type="EMBL" id="EON71239.1"/>
    </source>
</evidence>
<dbReference type="AlphaFoldDB" id="R7ZB50"/>
<sequence length="228" mass="27024">MEVNSRTFKQLAGDALSREWLDTFYKRKFSGTLLAERFDCMERLETEDDLKKLIKADTWMMDILKTVDQLQLPDCWVCAGFIRSKVWDTLHEFSDRTPIANIDVIYFDTWLTSETIEKQYERQLRKYLPNEPWSVKNQARMHLINNSKPYQCSTDGIAHFPETPTAIGIRLNNDLLEMTAPYGINHLVAGIVSPTPYFQKDERMYEIYKQRIHNKQWKSTWPKLKIFD</sequence>
<dbReference type="Proteomes" id="UP000013911">
    <property type="component" value="Unassembled WGS sequence"/>
</dbReference>
<accession>R7ZB50</accession>
<dbReference type="HOGENOM" id="CLU_092842_1_0_9"/>
<dbReference type="PATRIC" id="fig|1285586.5.peg.3690"/>
<reference evidence="1 2" key="1">
    <citation type="submission" date="2013-04" db="EMBL/GenBank/DDBJ databases">
        <title>Draft genome of the heavy metal tolerant bacterium Lysinibacillus sphaericus strain OT4b.31.</title>
        <authorList>
            <person name="Pena-Montenegro T.D."/>
            <person name="Dussan J."/>
        </authorList>
    </citation>
    <scope>NUCLEOTIDE SEQUENCE [LARGE SCALE GENOMIC DNA]</scope>
    <source>
        <strain evidence="1 2">OT4b.31</strain>
    </source>
</reference>
<name>R7ZB50_LYSSH</name>
<evidence type="ECO:0000313" key="2">
    <source>
        <dbReference type="Proteomes" id="UP000013911"/>
    </source>
</evidence>
<gene>
    <name evidence="1" type="ORF">H131_17666</name>
</gene>
<dbReference type="eggNOG" id="COG3575">
    <property type="taxonomic scope" value="Bacteria"/>
</dbReference>
<protein>
    <recommendedName>
        <fullName evidence="3">Nucleotidyltransferase family protein</fullName>
    </recommendedName>
</protein>
<dbReference type="PANTHER" id="PTHR39166:SF1">
    <property type="entry name" value="BLL1166 PROTEIN"/>
    <property type="match status" value="1"/>
</dbReference>
<dbReference type="RefSeq" id="WP_010860457.1">
    <property type="nucleotide sequence ID" value="NZ_KB933398.1"/>
</dbReference>
<dbReference type="EMBL" id="AQPX01000024">
    <property type="protein sequence ID" value="EON71239.1"/>
    <property type="molecule type" value="Genomic_DNA"/>
</dbReference>
<dbReference type="PANTHER" id="PTHR39166">
    <property type="entry name" value="BLL1166 PROTEIN"/>
    <property type="match status" value="1"/>
</dbReference>
<dbReference type="InterPro" id="IPR009267">
    <property type="entry name" value="NTP_transf_6"/>
</dbReference>
<evidence type="ECO:0008006" key="3">
    <source>
        <dbReference type="Google" id="ProtNLM"/>
    </source>
</evidence>
<organism evidence="1 2">
    <name type="scientific">Lysinibacillus sphaericus OT4b.31</name>
    <dbReference type="NCBI Taxonomy" id="1285586"/>
    <lineage>
        <taxon>Bacteria</taxon>
        <taxon>Bacillati</taxon>
        <taxon>Bacillota</taxon>
        <taxon>Bacilli</taxon>
        <taxon>Bacillales</taxon>
        <taxon>Bacillaceae</taxon>
        <taxon>Lysinibacillus</taxon>
    </lineage>
</organism>
<comment type="caution">
    <text evidence="1">The sequence shown here is derived from an EMBL/GenBank/DDBJ whole genome shotgun (WGS) entry which is preliminary data.</text>
</comment>
<dbReference type="Pfam" id="PF06042">
    <property type="entry name" value="NTP_transf_6"/>
    <property type="match status" value="1"/>
</dbReference>